<dbReference type="EMBL" id="JBHTLD010000252">
    <property type="protein sequence ID" value="MFD1188330.1"/>
    <property type="molecule type" value="Genomic_DNA"/>
</dbReference>
<evidence type="ECO:0000256" key="3">
    <source>
        <dbReference type="ARBA" id="ARBA00022692"/>
    </source>
</evidence>
<dbReference type="RefSeq" id="WP_377531756.1">
    <property type="nucleotide sequence ID" value="NZ_JBHTLD010000252.1"/>
</dbReference>
<feature type="transmembrane region" description="Helical" evidence="6">
    <location>
        <begin position="188"/>
        <end position="210"/>
    </location>
</feature>
<gene>
    <name evidence="7" type="ORF">ACFQ2O_19120</name>
</gene>
<feature type="transmembrane region" description="Helical" evidence="6">
    <location>
        <begin position="78"/>
        <end position="101"/>
    </location>
</feature>
<keyword evidence="8" id="KW-1185">Reference proteome</keyword>
<evidence type="ECO:0000256" key="1">
    <source>
        <dbReference type="ARBA" id="ARBA00004651"/>
    </source>
</evidence>
<comment type="caution">
    <text evidence="7">The sequence shown here is derived from an EMBL/GenBank/DDBJ whole genome shotgun (WGS) entry which is preliminary data.</text>
</comment>
<sequence length="264" mass="29225">MAAHHTDSGSMASYLVPWLLITVLLAAYIGAVIQQKRAAKHWSNWRTGGFILGCGLLIVAMSPELVKYAHHDLRGHMIQHLLVGMLAPLGLVLAAPVTLALRALPVHASRSITAILKSKPVHLLSHPVTALLLNVGGMYVLYLTPLYSLTLTTPSLHHLVHIHFLLAGCLFVWAIAGPDPNPNRAGKYTRLAVLFLSMAAHAYLSKFMYAYSWPRNTPHDIEQIQEAAQLMYYGGDFAELLLAVAFFAGWYRRRKSAAYRLQEV</sequence>
<keyword evidence="4 6" id="KW-1133">Transmembrane helix</keyword>
<keyword evidence="5 6" id="KW-0472">Membrane</keyword>
<proteinExistence type="predicted"/>
<name>A0ABW3SXN4_9BACT</name>
<accession>A0ABW3SXN4</accession>
<feature type="transmembrane region" description="Helical" evidence="6">
    <location>
        <begin position="156"/>
        <end position="176"/>
    </location>
</feature>
<evidence type="ECO:0000256" key="2">
    <source>
        <dbReference type="ARBA" id="ARBA00022475"/>
    </source>
</evidence>
<feature type="transmembrane region" description="Helical" evidence="6">
    <location>
        <begin position="121"/>
        <end position="144"/>
    </location>
</feature>
<dbReference type="Pfam" id="PF09678">
    <property type="entry name" value="Caa3_CtaG"/>
    <property type="match status" value="1"/>
</dbReference>
<comment type="subcellular location">
    <subcellularLocation>
        <location evidence="1">Cell membrane</location>
        <topology evidence="1">Multi-pass membrane protein</topology>
    </subcellularLocation>
</comment>
<keyword evidence="2" id="KW-1003">Cell membrane</keyword>
<feature type="transmembrane region" description="Helical" evidence="6">
    <location>
        <begin position="230"/>
        <end position="251"/>
    </location>
</feature>
<reference evidence="8" key="1">
    <citation type="journal article" date="2019" name="Int. J. Syst. Evol. Microbiol.">
        <title>The Global Catalogue of Microorganisms (GCM) 10K type strain sequencing project: providing services to taxonomists for standard genome sequencing and annotation.</title>
        <authorList>
            <consortium name="The Broad Institute Genomics Platform"/>
            <consortium name="The Broad Institute Genome Sequencing Center for Infectious Disease"/>
            <person name="Wu L."/>
            <person name="Ma J."/>
        </authorList>
    </citation>
    <scope>NUCLEOTIDE SEQUENCE [LARGE SCALE GENOMIC DNA]</scope>
    <source>
        <strain evidence="8">JCM 31319</strain>
    </source>
</reference>
<dbReference type="InterPro" id="IPR019108">
    <property type="entry name" value="Caa3_assmbl_CtaG-rel"/>
</dbReference>
<evidence type="ECO:0000256" key="6">
    <source>
        <dbReference type="SAM" id="Phobius"/>
    </source>
</evidence>
<evidence type="ECO:0000313" key="7">
    <source>
        <dbReference type="EMBL" id="MFD1188330.1"/>
    </source>
</evidence>
<evidence type="ECO:0000256" key="5">
    <source>
        <dbReference type="ARBA" id="ARBA00023136"/>
    </source>
</evidence>
<evidence type="ECO:0000256" key="4">
    <source>
        <dbReference type="ARBA" id="ARBA00022989"/>
    </source>
</evidence>
<keyword evidence="3 6" id="KW-0812">Transmembrane</keyword>
<feature type="transmembrane region" description="Helical" evidence="6">
    <location>
        <begin position="45"/>
        <end position="66"/>
    </location>
</feature>
<dbReference type="Proteomes" id="UP001597094">
    <property type="component" value="Unassembled WGS sequence"/>
</dbReference>
<evidence type="ECO:0000313" key="8">
    <source>
        <dbReference type="Proteomes" id="UP001597094"/>
    </source>
</evidence>
<organism evidence="7 8">
    <name type="scientific">Pontibacter rugosus</name>
    <dbReference type="NCBI Taxonomy" id="1745966"/>
    <lineage>
        <taxon>Bacteria</taxon>
        <taxon>Pseudomonadati</taxon>
        <taxon>Bacteroidota</taxon>
        <taxon>Cytophagia</taxon>
        <taxon>Cytophagales</taxon>
        <taxon>Hymenobacteraceae</taxon>
        <taxon>Pontibacter</taxon>
    </lineage>
</organism>
<protein>
    <submittedName>
        <fullName evidence="7">Cytochrome c oxidase assembly protein</fullName>
    </submittedName>
</protein>
<feature type="transmembrane region" description="Helical" evidence="6">
    <location>
        <begin position="12"/>
        <end position="33"/>
    </location>
</feature>